<comment type="caution">
    <text evidence="6">The sequence shown here is derived from an EMBL/GenBank/DDBJ whole genome shotgun (WGS) entry which is preliminary data.</text>
</comment>
<evidence type="ECO:0000256" key="2">
    <source>
        <dbReference type="RuleBase" id="RU361185"/>
    </source>
</evidence>
<dbReference type="SUPFAM" id="SSF51011">
    <property type="entry name" value="Glycosyl hydrolase domain"/>
    <property type="match status" value="1"/>
</dbReference>
<keyword evidence="7" id="KW-1185">Reference proteome</keyword>
<dbReference type="PANTHER" id="PTHR43863">
    <property type="entry name" value="HYDROLASE, PUTATIVE (AFU_ORTHOLOGUE AFUA_1G03140)-RELATED"/>
    <property type="match status" value="1"/>
</dbReference>
<dbReference type="SUPFAM" id="SSF51445">
    <property type="entry name" value="(Trans)glycosidases"/>
    <property type="match status" value="1"/>
</dbReference>
<keyword evidence="3" id="KW-0732">Signal</keyword>
<comment type="similarity">
    <text evidence="1 2">Belongs to the glycosyl hydrolase 31 family.</text>
</comment>
<feature type="signal peptide" evidence="3">
    <location>
        <begin position="1"/>
        <end position="28"/>
    </location>
</feature>
<dbReference type="InterPro" id="IPR017853">
    <property type="entry name" value="GH"/>
</dbReference>
<gene>
    <name evidence="6" type="ORF">PCOR1329_LOCUS71574</name>
</gene>
<evidence type="ECO:0000313" key="7">
    <source>
        <dbReference type="Proteomes" id="UP001189429"/>
    </source>
</evidence>
<dbReference type="InterPro" id="IPR048395">
    <property type="entry name" value="Glyco_hydro_31_C"/>
</dbReference>
<feature type="chain" id="PRO_5046649214" description="Alpha-glucosidase" evidence="3">
    <location>
        <begin position="29"/>
        <end position="785"/>
    </location>
</feature>
<evidence type="ECO:0000313" key="6">
    <source>
        <dbReference type="EMBL" id="CAK0891712.1"/>
    </source>
</evidence>
<dbReference type="InterPro" id="IPR013780">
    <property type="entry name" value="Glyco_hydro_b"/>
</dbReference>
<name>A0ABN9WXR7_9DINO</name>
<dbReference type="Pfam" id="PF01055">
    <property type="entry name" value="Glyco_hydro_31_2nd"/>
    <property type="match status" value="1"/>
</dbReference>
<evidence type="ECO:0008006" key="8">
    <source>
        <dbReference type="Google" id="ProtNLM"/>
    </source>
</evidence>
<proteinExistence type="inferred from homology"/>
<feature type="domain" description="Glycoside hydrolase family 31 TIM barrel" evidence="4">
    <location>
        <begin position="324"/>
        <end position="525"/>
    </location>
</feature>
<accession>A0ABN9WXR7</accession>
<sequence length="785" mass="87429">MRPPGPTAVGTLLRLLLLLAISVGGAGSICVLPSSGSEIEVDFGGDSGAVRVQLISRHVVRVEPKGAWGWEDRPTFNVVSRDWGARTGWIASDVVAPVVQPVRIQTDYYTVVVNVGLLESGMPNFAVYDGSGELIYDSSVAPVSVDLLTFPHCYSAKAYGLVDSPRFVVPEWAVAPMPEGESDTNGYDFSGDVWGDTYVFVLGGTREEWLGAREDFVKLMGPIPLLPDYAFGTWFTWWHEYDEEEAKGEILRWDGDGLPLDVWGLDMNWRLTANDQDREYDHPNLTAFPDFDEWFEWMRARKLRTFFNDHPYPKSQKSGEWQTSPTEVNPWEGLTRWLEKGLDFWWFDHNWGFCIPPPMVASAATNSSYKGLTNVVWGSHVYYSIDAHYDATSRPLLSRRNSRPLALTKFAMGDFVAGEDPGLHAQTPAQHRYPVWWTGDDVTLKGSVESMVNAGLYDFKPYLHSDCGGDGEFSAGELLRWTAHCVFGNIVRFHGGAHQPWVFGDGPENTIRQYLELRYKLMPTIIAFGQRATQTGFPLVARGDFYWPEISDSRTPGQYIWCDDILVAPIWHGGENATTRAVWIPPGLWQDVWSGELVEGPQSVDSTQPYERQPMWHRCDGGLVVASPEAALRVEDLDWSTLVLEVWAAAGAFKTQRAVYERESANRTNVTWAGDGRGELTLTIGDGEPRAWVVRLHLRRSEVVSSVLVDLASAEVDHVEAEGHDGSAASRAFFPFGGVGARPAPEAGAVAELRVARGPGPREVVIHPWTVHLHLLRLALHLTSA</sequence>
<reference evidence="6" key="1">
    <citation type="submission" date="2023-10" db="EMBL/GenBank/DDBJ databases">
        <authorList>
            <person name="Chen Y."/>
            <person name="Shah S."/>
            <person name="Dougan E. K."/>
            <person name="Thang M."/>
            <person name="Chan C."/>
        </authorList>
    </citation>
    <scope>NUCLEOTIDE SEQUENCE [LARGE SCALE GENOMIC DNA]</scope>
</reference>
<keyword evidence="2" id="KW-0326">Glycosidase</keyword>
<dbReference type="EMBL" id="CAUYUJ010019505">
    <property type="protein sequence ID" value="CAK0891712.1"/>
    <property type="molecule type" value="Genomic_DNA"/>
</dbReference>
<dbReference type="Gene3D" id="2.60.40.1180">
    <property type="entry name" value="Golgi alpha-mannosidase II"/>
    <property type="match status" value="1"/>
</dbReference>
<dbReference type="Pfam" id="PF21365">
    <property type="entry name" value="Glyco_hydro_31_3rd"/>
    <property type="match status" value="1"/>
</dbReference>
<evidence type="ECO:0000256" key="1">
    <source>
        <dbReference type="ARBA" id="ARBA00007806"/>
    </source>
</evidence>
<dbReference type="InterPro" id="IPR000322">
    <property type="entry name" value="Glyco_hydro_31_TIM"/>
</dbReference>
<evidence type="ECO:0000259" key="5">
    <source>
        <dbReference type="Pfam" id="PF21365"/>
    </source>
</evidence>
<dbReference type="Gene3D" id="3.20.20.80">
    <property type="entry name" value="Glycosidases"/>
    <property type="match status" value="1"/>
</dbReference>
<dbReference type="PANTHER" id="PTHR43863:SF2">
    <property type="entry name" value="MALTASE-GLUCOAMYLASE"/>
    <property type="match status" value="1"/>
</dbReference>
<evidence type="ECO:0000259" key="4">
    <source>
        <dbReference type="Pfam" id="PF01055"/>
    </source>
</evidence>
<protein>
    <recommendedName>
        <fullName evidence="8">Alpha-glucosidase</fullName>
    </recommendedName>
</protein>
<keyword evidence="2" id="KW-0378">Hydrolase</keyword>
<dbReference type="Proteomes" id="UP001189429">
    <property type="component" value="Unassembled WGS sequence"/>
</dbReference>
<dbReference type="InterPro" id="IPR051816">
    <property type="entry name" value="Glycosyl_Hydrolase_31"/>
</dbReference>
<organism evidence="6 7">
    <name type="scientific">Prorocentrum cordatum</name>
    <dbReference type="NCBI Taxonomy" id="2364126"/>
    <lineage>
        <taxon>Eukaryota</taxon>
        <taxon>Sar</taxon>
        <taxon>Alveolata</taxon>
        <taxon>Dinophyceae</taxon>
        <taxon>Prorocentrales</taxon>
        <taxon>Prorocentraceae</taxon>
        <taxon>Prorocentrum</taxon>
    </lineage>
</organism>
<feature type="domain" description="Glycosyl hydrolase family 31 C-terminal" evidence="5">
    <location>
        <begin position="557"/>
        <end position="618"/>
    </location>
</feature>
<evidence type="ECO:0000256" key="3">
    <source>
        <dbReference type="SAM" id="SignalP"/>
    </source>
</evidence>